<dbReference type="PANTHER" id="PTHR10046">
    <property type="entry name" value="ATP DEPENDENT LON PROTEASE FAMILY MEMBER"/>
    <property type="match status" value="1"/>
</dbReference>
<dbReference type="RefSeq" id="WP_315339345.1">
    <property type="nucleotide sequence ID" value="NZ_JAVDZE010000001.1"/>
</dbReference>
<comment type="similarity">
    <text evidence="2">Belongs to the peptidase S16 family.</text>
</comment>
<comment type="subcellular location">
    <subcellularLocation>
        <location evidence="1">Endomembrane system</location>
        <topology evidence="1">Multi-pass membrane protein</topology>
    </subcellularLocation>
</comment>
<dbReference type="PROSITE" id="PS51786">
    <property type="entry name" value="LON_PROTEOLYTIC"/>
    <property type="match status" value="1"/>
</dbReference>
<dbReference type="GO" id="GO:0030163">
    <property type="term" value="P:protein catabolic process"/>
    <property type="evidence" value="ECO:0007669"/>
    <property type="project" value="InterPro"/>
</dbReference>
<proteinExistence type="inferred from homology"/>
<reference evidence="5 6" key="1">
    <citation type="submission" date="2023-08" db="EMBL/GenBank/DDBJ databases">
        <title>Draft genome sequence of Thermococcus waiotapuensis WT1T, a thermophilic sulphur-dependent archaeon from order Thermococcales.</title>
        <authorList>
            <person name="Manners S.H."/>
            <person name="Carere C.R."/>
            <person name="Dhami M.K."/>
            <person name="Dobson R.C.J."/>
            <person name="Stott M.B."/>
        </authorList>
    </citation>
    <scope>NUCLEOTIDE SEQUENCE [LARGE SCALE GENOMIC DNA]</scope>
    <source>
        <strain evidence="5 6">WT1</strain>
    </source>
</reference>
<dbReference type="InterPro" id="IPR027065">
    <property type="entry name" value="Lon_Prtase"/>
</dbReference>
<keyword evidence="2 5" id="KW-0645">Protease</keyword>
<evidence type="ECO:0000313" key="6">
    <source>
        <dbReference type="Proteomes" id="UP001245683"/>
    </source>
</evidence>
<accession>A0AAE4T0B9</accession>
<feature type="region of interest" description="Disordered" evidence="3">
    <location>
        <begin position="590"/>
        <end position="614"/>
    </location>
</feature>
<dbReference type="Proteomes" id="UP001245683">
    <property type="component" value="Unassembled WGS sequence"/>
</dbReference>
<feature type="active site" evidence="2">
    <location>
        <position position="165"/>
    </location>
</feature>
<dbReference type="AlphaFoldDB" id="A0AAE4T0B9"/>
<gene>
    <name evidence="5" type="ORF">RBI02_00080</name>
</gene>
<comment type="caution">
    <text evidence="5">The sequence shown here is derived from an EMBL/GenBank/DDBJ whole genome shotgun (WGS) entry which is preliminary data.</text>
</comment>
<protein>
    <submittedName>
        <fullName evidence="5">S16 family serine protease</fullName>
        <ecNumber evidence="5">3.4.21.-</ecNumber>
    </submittedName>
</protein>
<feature type="compositionally biased region" description="Low complexity" evidence="3">
    <location>
        <begin position="596"/>
        <end position="609"/>
    </location>
</feature>
<evidence type="ECO:0000256" key="2">
    <source>
        <dbReference type="PROSITE-ProRule" id="PRU01122"/>
    </source>
</evidence>
<organism evidence="5 6">
    <name type="scientific">Thermococcus waiotapuensis</name>
    <dbReference type="NCBI Taxonomy" id="90909"/>
    <lineage>
        <taxon>Archaea</taxon>
        <taxon>Methanobacteriati</taxon>
        <taxon>Methanobacteriota</taxon>
        <taxon>Thermococci</taxon>
        <taxon>Thermococcales</taxon>
        <taxon>Thermococcaceae</taxon>
        <taxon>Thermococcus</taxon>
    </lineage>
</organism>
<evidence type="ECO:0000259" key="4">
    <source>
        <dbReference type="PROSITE" id="PS51786"/>
    </source>
</evidence>
<dbReference type="Pfam" id="PF05362">
    <property type="entry name" value="Lon_C"/>
    <property type="match status" value="1"/>
</dbReference>
<dbReference type="InterPro" id="IPR020568">
    <property type="entry name" value="Ribosomal_Su5_D2-typ_SF"/>
</dbReference>
<dbReference type="Gene3D" id="3.30.230.10">
    <property type="match status" value="1"/>
</dbReference>
<dbReference type="InterPro" id="IPR027552">
    <property type="entry name" value="CGP_CTERM"/>
</dbReference>
<keyword evidence="2" id="KW-0720">Serine protease</keyword>
<dbReference type="GO" id="GO:0012505">
    <property type="term" value="C:endomembrane system"/>
    <property type="evidence" value="ECO:0007669"/>
    <property type="project" value="UniProtKB-SubCell"/>
</dbReference>
<dbReference type="InterPro" id="IPR008269">
    <property type="entry name" value="Lon_proteolytic"/>
</dbReference>
<dbReference type="GO" id="GO:0004252">
    <property type="term" value="F:serine-type endopeptidase activity"/>
    <property type="evidence" value="ECO:0007669"/>
    <property type="project" value="UniProtKB-UniRule"/>
</dbReference>
<dbReference type="GO" id="GO:0006508">
    <property type="term" value="P:proteolysis"/>
    <property type="evidence" value="ECO:0007669"/>
    <property type="project" value="UniProtKB-KW"/>
</dbReference>
<dbReference type="SUPFAM" id="SSF54211">
    <property type="entry name" value="Ribosomal protein S5 domain 2-like"/>
    <property type="match status" value="1"/>
</dbReference>
<dbReference type="InterPro" id="IPR014721">
    <property type="entry name" value="Ribsml_uS5_D2-typ_fold_subgr"/>
</dbReference>
<dbReference type="GO" id="GO:0005524">
    <property type="term" value="F:ATP binding"/>
    <property type="evidence" value="ECO:0007669"/>
    <property type="project" value="InterPro"/>
</dbReference>
<sequence length="636" mass="69751">MDSRRALISFLLAFIVLGSLFLVPSPVAAQCPSGGNTVVLKAPAVAKTPEGNLVGVATTFVITVAPGSGHVYLETWPLAQVDMQASARLATQIAGRVTGKNMSGYDVFIQVKADTPIIGGPSAGATMTVGIIAALEGWSVRNDVMMTGMINPDGTIGPVGGILEKASAAASAGSKLFLIPQGQRIQVVQETQNRSVGGVIQITTTSEKVDVVEYAKERWGLEVKEVADIYDAVYYFTGHRLPKPEVSPTVVIDTSFLKDDAQQDYQNTTDYYNKVLEELRNSNVDYSTYTALKQALDQAKGIIDGARRDIDSGMYYSALSRDFQARIIIRQVQWYVEVSRPEEVASLLNRVQGELNSTEAFVSNLTIRGYTMLQAVAAAEERVEEAKRSLQDAWRYYYNSDYWDSVGEAAYSYERIQTARFWAELGERFAGGEVIERESLRATARNYIDESSLIATYIESMYGDVLGNDLTSTIEEAEEYYDDGKYSAAIFTAMEARVRGEVFLDTLAIDDMTVLQEKLQEMKEAARTAIGLAQMSGIYPLIAIAYYEFAESYERGNTTEDITNAMTFYQYAKESAGVFLMNPSEKNELPANPFEPSTVSTASSSAPQSKETSTGICGPVAVVAFSLLPLVIKRRR</sequence>
<evidence type="ECO:0000256" key="1">
    <source>
        <dbReference type="ARBA" id="ARBA00004127"/>
    </source>
</evidence>
<dbReference type="NCBIfam" id="TIGR04288">
    <property type="entry name" value="CGP_CTERM"/>
    <property type="match status" value="1"/>
</dbReference>
<dbReference type="GO" id="GO:0004176">
    <property type="term" value="F:ATP-dependent peptidase activity"/>
    <property type="evidence" value="ECO:0007669"/>
    <property type="project" value="UniProtKB-UniRule"/>
</dbReference>
<keyword evidence="6" id="KW-1185">Reference proteome</keyword>
<evidence type="ECO:0000256" key="3">
    <source>
        <dbReference type="SAM" id="MobiDB-lite"/>
    </source>
</evidence>
<keyword evidence="2 5" id="KW-0378">Hydrolase</keyword>
<evidence type="ECO:0000313" key="5">
    <source>
        <dbReference type="EMBL" id="MDV3102965.1"/>
    </source>
</evidence>
<name>A0AAE4T0B9_9EURY</name>
<feature type="active site" evidence="2">
    <location>
        <position position="122"/>
    </location>
</feature>
<dbReference type="EMBL" id="JAVDZE010000001">
    <property type="protein sequence ID" value="MDV3102965.1"/>
    <property type="molecule type" value="Genomic_DNA"/>
</dbReference>
<dbReference type="FunFam" id="3.30.230.10:FF:000206">
    <property type="entry name" value="Archaeal serine protease"/>
    <property type="match status" value="1"/>
</dbReference>
<dbReference type="EC" id="3.4.21.-" evidence="5"/>
<feature type="domain" description="Lon proteolytic" evidence="4">
    <location>
        <begin position="36"/>
        <end position="239"/>
    </location>
</feature>